<evidence type="ECO:0000256" key="1">
    <source>
        <dbReference type="ARBA" id="ARBA00004496"/>
    </source>
</evidence>
<dbReference type="Gene3D" id="3.40.50.300">
    <property type="entry name" value="P-loop containing nucleotide triphosphate hydrolases"/>
    <property type="match status" value="2"/>
</dbReference>
<sequence>MSGVEFLPHEEFPILFIGIHGCDEREVNNPSWLNRIEASKVLEVTTRLQAAGNLREEDIGIMTPYWQQVLKLESIQVVIISTVRSTIKHEEFDRVYGLGLLRNQRRRNVALTRAMSLLVIMGICTFSAKTCTGICSCGIVWTTRLTMVVLSLKGRSSLLRTLHRILTSTMPQKMIYLASNNVEWGQDPPNANRFSETWRR</sequence>
<comment type="caution">
    <text evidence="4">The sequence shown here is derived from an EMBL/GenBank/DDBJ whole genome shotgun (WGS) entry which is preliminary data.</text>
</comment>
<evidence type="ECO:0000313" key="5">
    <source>
        <dbReference type="Proteomes" id="UP001163823"/>
    </source>
</evidence>
<evidence type="ECO:0000313" key="4">
    <source>
        <dbReference type="EMBL" id="KAJ7978108.1"/>
    </source>
</evidence>
<dbReference type="AlphaFoldDB" id="A0AAD7QAW9"/>
<dbReference type="SUPFAM" id="SSF52540">
    <property type="entry name" value="P-loop containing nucleoside triphosphate hydrolases"/>
    <property type="match status" value="1"/>
</dbReference>
<dbReference type="PANTHER" id="PTHR45418:SF1">
    <property type="entry name" value="CANCER_TESTIS ANTIGEN 55"/>
    <property type="match status" value="1"/>
</dbReference>
<dbReference type="Proteomes" id="UP001163823">
    <property type="component" value="Chromosome 3"/>
</dbReference>
<protein>
    <submittedName>
        <fullName evidence="4">P-loop containing nucleoside triphosphate hydrolases superfamily protein isoform 2</fullName>
    </submittedName>
</protein>
<evidence type="ECO:0000259" key="3">
    <source>
        <dbReference type="Pfam" id="PF13087"/>
    </source>
</evidence>
<dbReference type="EMBL" id="JARAOO010000003">
    <property type="protein sequence ID" value="KAJ7978108.1"/>
    <property type="molecule type" value="Genomic_DNA"/>
</dbReference>
<dbReference type="InterPro" id="IPR027417">
    <property type="entry name" value="P-loop_NTPase"/>
</dbReference>
<dbReference type="InterPro" id="IPR047187">
    <property type="entry name" value="SF1_C_Upf1"/>
</dbReference>
<feature type="domain" description="DNA2/NAM7 helicase-like C-terminal" evidence="3">
    <location>
        <begin position="8"/>
        <end position="73"/>
    </location>
</feature>
<reference evidence="4" key="1">
    <citation type="journal article" date="2023" name="Science">
        <title>Elucidation of the pathway for biosynthesis of saponin adjuvants from the soapbark tree.</title>
        <authorList>
            <person name="Reed J."/>
            <person name="Orme A."/>
            <person name="El-Demerdash A."/>
            <person name="Owen C."/>
            <person name="Martin L.B.B."/>
            <person name="Misra R.C."/>
            <person name="Kikuchi S."/>
            <person name="Rejzek M."/>
            <person name="Martin A.C."/>
            <person name="Harkess A."/>
            <person name="Leebens-Mack J."/>
            <person name="Louveau T."/>
            <person name="Stephenson M.J."/>
            <person name="Osbourn A."/>
        </authorList>
    </citation>
    <scope>NUCLEOTIDE SEQUENCE</scope>
    <source>
        <strain evidence="4">S10</strain>
    </source>
</reference>
<comment type="subcellular location">
    <subcellularLocation>
        <location evidence="1">Cytoplasm</location>
    </subcellularLocation>
</comment>
<keyword evidence="5" id="KW-1185">Reference proteome</keyword>
<dbReference type="GO" id="GO:0016787">
    <property type="term" value="F:hydrolase activity"/>
    <property type="evidence" value="ECO:0007669"/>
    <property type="project" value="UniProtKB-KW"/>
</dbReference>
<dbReference type="GO" id="GO:0005737">
    <property type="term" value="C:cytoplasm"/>
    <property type="evidence" value="ECO:0007669"/>
    <property type="project" value="UniProtKB-SubCell"/>
</dbReference>
<keyword evidence="2" id="KW-0963">Cytoplasm</keyword>
<feature type="domain" description="DNA2/NAM7 helicase-like C-terminal" evidence="3">
    <location>
        <begin position="76"/>
        <end position="122"/>
    </location>
</feature>
<proteinExistence type="predicted"/>
<name>A0AAD7QAW9_QUISA</name>
<gene>
    <name evidence="4" type="ORF">O6P43_007629</name>
</gene>
<dbReference type="KEGG" id="qsa:O6P43_007629"/>
<dbReference type="InterPro" id="IPR041679">
    <property type="entry name" value="DNA2/NAM7-like_C"/>
</dbReference>
<keyword evidence="4" id="KW-0378">Hydrolase</keyword>
<dbReference type="PANTHER" id="PTHR45418">
    <property type="entry name" value="CANCER/TESTIS ANTIGEN 55"/>
    <property type="match status" value="1"/>
</dbReference>
<dbReference type="Pfam" id="PF13087">
    <property type="entry name" value="AAA_12"/>
    <property type="match status" value="2"/>
</dbReference>
<organism evidence="4 5">
    <name type="scientific">Quillaja saponaria</name>
    <name type="common">Soap bark tree</name>
    <dbReference type="NCBI Taxonomy" id="32244"/>
    <lineage>
        <taxon>Eukaryota</taxon>
        <taxon>Viridiplantae</taxon>
        <taxon>Streptophyta</taxon>
        <taxon>Embryophyta</taxon>
        <taxon>Tracheophyta</taxon>
        <taxon>Spermatophyta</taxon>
        <taxon>Magnoliopsida</taxon>
        <taxon>eudicotyledons</taxon>
        <taxon>Gunneridae</taxon>
        <taxon>Pentapetalae</taxon>
        <taxon>rosids</taxon>
        <taxon>fabids</taxon>
        <taxon>Fabales</taxon>
        <taxon>Quillajaceae</taxon>
        <taxon>Quillaja</taxon>
    </lineage>
</organism>
<dbReference type="CDD" id="cd18808">
    <property type="entry name" value="SF1_C_Upf1"/>
    <property type="match status" value="1"/>
</dbReference>
<accession>A0AAD7QAW9</accession>
<evidence type="ECO:0000256" key="2">
    <source>
        <dbReference type="ARBA" id="ARBA00022490"/>
    </source>
</evidence>